<organism evidence="1 2">
    <name type="scientific">Rhododendron molle</name>
    <name type="common">Chinese azalea</name>
    <name type="synonym">Azalea mollis</name>
    <dbReference type="NCBI Taxonomy" id="49168"/>
    <lineage>
        <taxon>Eukaryota</taxon>
        <taxon>Viridiplantae</taxon>
        <taxon>Streptophyta</taxon>
        <taxon>Embryophyta</taxon>
        <taxon>Tracheophyta</taxon>
        <taxon>Spermatophyta</taxon>
        <taxon>Magnoliopsida</taxon>
        <taxon>eudicotyledons</taxon>
        <taxon>Gunneridae</taxon>
        <taxon>Pentapetalae</taxon>
        <taxon>asterids</taxon>
        <taxon>Ericales</taxon>
        <taxon>Ericaceae</taxon>
        <taxon>Ericoideae</taxon>
        <taxon>Rhodoreae</taxon>
        <taxon>Rhododendron</taxon>
    </lineage>
</organism>
<proteinExistence type="predicted"/>
<accession>A0ACC0LRT2</accession>
<reference evidence="1" key="1">
    <citation type="submission" date="2022-02" db="EMBL/GenBank/DDBJ databases">
        <title>Plant Genome Project.</title>
        <authorList>
            <person name="Zhang R.-G."/>
        </authorList>
    </citation>
    <scope>NUCLEOTIDE SEQUENCE</scope>
    <source>
        <strain evidence="1">AT1</strain>
    </source>
</reference>
<dbReference type="EMBL" id="CM046398">
    <property type="protein sequence ID" value="KAI8530833.1"/>
    <property type="molecule type" value="Genomic_DNA"/>
</dbReference>
<sequence length="139" mass="15485">MESLATIRADDHHRRPQSPPPITTSAAKPPVTTSTAKVADLAEDSQEKYDKVMGRLQELKRELIESSVICGSNMVSNTRNDSFSLQDDVLPSKESHNILDPVPVRRKGRPATKRKEGVVEKFEFPRLYGAIHVAKYDAS</sequence>
<name>A0ACC0LRT2_RHOML</name>
<comment type="caution">
    <text evidence="1">The sequence shown here is derived from an EMBL/GenBank/DDBJ whole genome shotgun (WGS) entry which is preliminary data.</text>
</comment>
<protein>
    <submittedName>
        <fullName evidence="1">Uncharacterized protein</fullName>
    </submittedName>
</protein>
<keyword evidence="2" id="KW-1185">Reference proteome</keyword>
<evidence type="ECO:0000313" key="2">
    <source>
        <dbReference type="Proteomes" id="UP001062846"/>
    </source>
</evidence>
<evidence type="ECO:0000313" key="1">
    <source>
        <dbReference type="EMBL" id="KAI8530833.1"/>
    </source>
</evidence>
<gene>
    <name evidence="1" type="ORF">RHMOL_Rhmol11G0089600</name>
</gene>
<dbReference type="Proteomes" id="UP001062846">
    <property type="component" value="Chromosome 11"/>
</dbReference>